<keyword evidence="3" id="KW-0223">Dioxygenase</keyword>
<accession>A0A0C5JAY1</accession>
<dbReference type="Gene3D" id="3.10.450.50">
    <property type="match status" value="1"/>
</dbReference>
<dbReference type="GO" id="GO:0019380">
    <property type="term" value="P:3-phenylpropionate catabolic process"/>
    <property type="evidence" value="ECO:0007669"/>
    <property type="project" value="TreeGrafter"/>
</dbReference>
<dbReference type="PANTHER" id="PTHR41534:SF1">
    <property type="entry name" value="BLR3401 PROTEIN"/>
    <property type="match status" value="1"/>
</dbReference>
<dbReference type="HOGENOM" id="CLU_102527_0_1_4"/>
<keyword evidence="4" id="KW-1185">Reference proteome</keyword>
<name>A0A0C5JAY1_9PROT</name>
<comment type="similarity">
    <text evidence="1">Belongs to the bacterial ring-hydroxylating dioxygenase beta subunit family.</text>
</comment>
<dbReference type="PANTHER" id="PTHR41534">
    <property type="entry name" value="BLR3401 PROTEIN"/>
    <property type="match status" value="1"/>
</dbReference>
<evidence type="ECO:0000256" key="1">
    <source>
        <dbReference type="ARBA" id="ARBA00009570"/>
    </source>
</evidence>
<evidence type="ECO:0000313" key="4">
    <source>
        <dbReference type="Proteomes" id="UP000061603"/>
    </source>
</evidence>
<dbReference type="Pfam" id="PF00866">
    <property type="entry name" value="Ring_hydroxyl_B"/>
    <property type="match status" value="1"/>
</dbReference>
<evidence type="ECO:0000256" key="2">
    <source>
        <dbReference type="ARBA" id="ARBA00023002"/>
    </source>
</evidence>
<dbReference type="RefSeq" id="WP_202634955.1">
    <property type="nucleotide sequence ID" value="NZ_CP010554.1"/>
</dbReference>
<dbReference type="KEGG" id="rbu:PG1C_11585"/>
<dbReference type="InterPro" id="IPR032710">
    <property type="entry name" value="NTF2-like_dom_sf"/>
</dbReference>
<gene>
    <name evidence="3" type="ORF">PG1C_11585</name>
</gene>
<dbReference type="STRING" id="1565605.PG1C_11585"/>
<organism evidence="3 4">
    <name type="scientific">Rugosibacter aromaticivorans</name>
    <dbReference type="NCBI Taxonomy" id="1565605"/>
    <lineage>
        <taxon>Bacteria</taxon>
        <taxon>Pseudomonadati</taxon>
        <taxon>Pseudomonadota</taxon>
        <taxon>Betaproteobacteria</taxon>
        <taxon>Nitrosomonadales</taxon>
        <taxon>Sterolibacteriaceae</taxon>
        <taxon>Rugosibacter</taxon>
    </lineage>
</organism>
<dbReference type="CDD" id="cd00667">
    <property type="entry name" value="ring_hydroxylating_dioxygenases_beta"/>
    <property type="match status" value="1"/>
</dbReference>
<keyword evidence="2" id="KW-0560">Oxidoreductase</keyword>
<protein>
    <submittedName>
        <fullName evidence="3">Anthranilate 1,2-dioxygenase</fullName>
    </submittedName>
</protein>
<dbReference type="GO" id="GO:0051213">
    <property type="term" value="F:dioxygenase activity"/>
    <property type="evidence" value="ECO:0007669"/>
    <property type="project" value="UniProtKB-KW"/>
</dbReference>
<proteinExistence type="inferred from homology"/>
<sequence length="167" mass="19395">MTLALRFEDYQQLVGVIRQQAAALDEQRWDDWLSLHSDDIIFWLPAWVDENTLTHDPHNEVSLIYLEGKAALSDRVWRFTSGNSPASTPLARTSHVIGNEQVVSFDGHIAVVHCQWHTLVYRRKRSWVYGGSCRYTLRLEAGQWRIGQRYITLTNDQIDTALDLYHL</sequence>
<dbReference type="Proteomes" id="UP000061603">
    <property type="component" value="Chromosome"/>
</dbReference>
<dbReference type="EMBL" id="CP010554">
    <property type="protein sequence ID" value="AJP48894.1"/>
    <property type="molecule type" value="Genomic_DNA"/>
</dbReference>
<dbReference type="SUPFAM" id="SSF54427">
    <property type="entry name" value="NTF2-like"/>
    <property type="match status" value="1"/>
</dbReference>
<reference evidence="3 4" key="1">
    <citation type="journal article" date="2015" name="Genome Announc.">
        <title>Complete Genome Sequence of a Novel Bacterium within the Family Rhodocyclaceae That Degrades Polycyclic Aromatic Hydrocarbons.</title>
        <authorList>
            <person name="Singleton D.R."/>
            <person name="Dickey A.N."/>
            <person name="Scholl E.H."/>
            <person name="Wright F.A."/>
            <person name="Aitken M.D."/>
        </authorList>
    </citation>
    <scope>NUCLEOTIDE SEQUENCE [LARGE SCALE GENOMIC DNA]</scope>
    <source>
        <strain evidence="4">PG1-Ca6</strain>
    </source>
</reference>
<evidence type="ECO:0000313" key="3">
    <source>
        <dbReference type="EMBL" id="AJP48894.1"/>
    </source>
</evidence>
<dbReference type="InterPro" id="IPR000391">
    <property type="entry name" value="Rng_hydr_dOase-bsu"/>
</dbReference>
<dbReference type="AlphaFoldDB" id="A0A0C5JAY1"/>